<dbReference type="EMBL" id="JAGDEL010000002">
    <property type="protein sequence ID" value="MBO1510926.1"/>
    <property type="molecule type" value="Genomic_DNA"/>
</dbReference>
<comment type="caution">
    <text evidence="15">The sequence shown here is derived from an EMBL/GenBank/DDBJ whole genome shotgun (WGS) entry which is preliminary data.</text>
</comment>
<keyword evidence="11 12" id="KW-0472">Membrane</keyword>
<dbReference type="GO" id="GO:0016301">
    <property type="term" value="F:kinase activity"/>
    <property type="evidence" value="ECO:0007669"/>
    <property type="project" value="UniProtKB-KW"/>
</dbReference>
<dbReference type="SMART" id="SM00387">
    <property type="entry name" value="HATPase_c"/>
    <property type="match status" value="1"/>
</dbReference>
<dbReference type="SUPFAM" id="SSF55874">
    <property type="entry name" value="ATPase domain of HSP90 chaperone/DNA topoisomerase II/histidine kinase"/>
    <property type="match status" value="1"/>
</dbReference>
<keyword evidence="12" id="KW-0812">Transmembrane</keyword>
<dbReference type="InterPro" id="IPR003660">
    <property type="entry name" value="HAMP_dom"/>
</dbReference>
<dbReference type="InterPro" id="IPR050640">
    <property type="entry name" value="Bact_2-comp_sensor_kinase"/>
</dbReference>
<dbReference type="Gene3D" id="3.30.565.10">
    <property type="entry name" value="Histidine kinase-like ATPase, C-terminal domain"/>
    <property type="match status" value="1"/>
</dbReference>
<evidence type="ECO:0000256" key="2">
    <source>
        <dbReference type="ARBA" id="ARBA00004651"/>
    </source>
</evidence>
<keyword evidence="4" id="KW-1003">Cell membrane</keyword>
<proteinExistence type="predicted"/>
<evidence type="ECO:0000256" key="5">
    <source>
        <dbReference type="ARBA" id="ARBA00022553"/>
    </source>
</evidence>
<keyword evidence="9" id="KW-0067">ATP-binding</keyword>
<dbReference type="Pfam" id="PF00672">
    <property type="entry name" value="HAMP"/>
    <property type="match status" value="1"/>
</dbReference>
<dbReference type="PROSITE" id="PS50885">
    <property type="entry name" value="HAMP"/>
    <property type="match status" value="1"/>
</dbReference>
<keyword evidence="12" id="KW-1133">Transmembrane helix</keyword>
<accession>A0ABS3MYK4</accession>
<keyword evidence="10" id="KW-0902">Two-component regulatory system</keyword>
<dbReference type="InterPro" id="IPR003594">
    <property type="entry name" value="HATPase_dom"/>
</dbReference>
<dbReference type="PANTHER" id="PTHR34220">
    <property type="entry name" value="SENSOR HISTIDINE KINASE YPDA"/>
    <property type="match status" value="1"/>
</dbReference>
<protein>
    <recommendedName>
        <fullName evidence="3">histidine kinase</fullName>
        <ecNumber evidence="3">2.7.13.3</ecNumber>
    </recommendedName>
</protein>
<dbReference type="RefSeq" id="WP_207975536.1">
    <property type="nucleotide sequence ID" value="NZ_JAGDEL010000002.1"/>
</dbReference>
<keyword evidence="8 15" id="KW-0418">Kinase</keyword>
<evidence type="ECO:0000256" key="1">
    <source>
        <dbReference type="ARBA" id="ARBA00000085"/>
    </source>
</evidence>
<dbReference type="Gene3D" id="6.10.340.10">
    <property type="match status" value="1"/>
</dbReference>
<evidence type="ECO:0000259" key="13">
    <source>
        <dbReference type="PROSITE" id="PS50109"/>
    </source>
</evidence>
<dbReference type="InterPro" id="IPR005467">
    <property type="entry name" value="His_kinase_dom"/>
</dbReference>
<gene>
    <name evidence="15" type="ORF">I7822_04360</name>
</gene>
<comment type="subcellular location">
    <subcellularLocation>
        <location evidence="2">Cell membrane</location>
        <topology evidence="2">Multi-pass membrane protein</topology>
    </subcellularLocation>
</comment>
<dbReference type="SMART" id="SM00304">
    <property type="entry name" value="HAMP"/>
    <property type="match status" value="1"/>
</dbReference>
<evidence type="ECO:0000256" key="10">
    <source>
        <dbReference type="ARBA" id="ARBA00023012"/>
    </source>
</evidence>
<dbReference type="InterPro" id="IPR004358">
    <property type="entry name" value="Sig_transdc_His_kin-like_C"/>
</dbReference>
<feature type="domain" description="HAMP" evidence="14">
    <location>
        <begin position="198"/>
        <end position="252"/>
    </location>
</feature>
<evidence type="ECO:0000256" key="4">
    <source>
        <dbReference type="ARBA" id="ARBA00022475"/>
    </source>
</evidence>
<evidence type="ECO:0000256" key="9">
    <source>
        <dbReference type="ARBA" id="ARBA00022840"/>
    </source>
</evidence>
<keyword evidence="7" id="KW-0547">Nucleotide-binding</keyword>
<feature type="transmembrane region" description="Helical" evidence="12">
    <location>
        <begin position="177"/>
        <end position="196"/>
    </location>
</feature>
<evidence type="ECO:0000256" key="12">
    <source>
        <dbReference type="SAM" id="Phobius"/>
    </source>
</evidence>
<evidence type="ECO:0000256" key="11">
    <source>
        <dbReference type="ARBA" id="ARBA00023136"/>
    </source>
</evidence>
<dbReference type="InterPro" id="IPR010559">
    <property type="entry name" value="Sig_transdc_His_kin_internal"/>
</dbReference>
<dbReference type="PROSITE" id="PS50109">
    <property type="entry name" value="HIS_KIN"/>
    <property type="match status" value="1"/>
</dbReference>
<evidence type="ECO:0000313" key="15">
    <source>
        <dbReference type="EMBL" id="MBO1510926.1"/>
    </source>
</evidence>
<evidence type="ECO:0000256" key="3">
    <source>
        <dbReference type="ARBA" id="ARBA00012438"/>
    </source>
</evidence>
<organism evidence="15 16">
    <name type="scientific">Metabacillus bambusae</name>
    <dbReference type="NCBI Taxonomy" id="2795218"/>
    <lineage>
        <taxon>Bacteria</taxon>
        <taxon>Bacillati</taxon>
        <taxon>Bacillota</taxon>
        <taxon>Bacilli</taxon>
        <taxon>Bacillales</taxon>
        <taxon>Bacillaceae</taxon>
        <taxon>Metabacillus</taxon>
    </lineage>
</organism>
<dbReference type="CDD" id="cd06225">
    <property type="entry name" value="HAMP"/>
    <property type="match status" value="1"/>
</dbReference>
<dbReference type="Pfam" id="PF02518">
    <property type="entry name" value="HATPase_c"/>
    <property type="match status" value="1"/>
</dbReference>
<dbReference type="EC" id="2.7.13.3" evidence="3"/>
<evidence type="ECO:0000313" key="16">
    <source>
        <dbReference type="Proteomes" id="UP000663981"/>
    </source>
</evidence>
<sequence length="482" mass="55959">MNIRAKLFIFIPILVLLLNVVAFVIFQNGKIVQDSYNIMMERVLQYKQISNETSENLLFLNSYILNHDDKSYDEFIQHKEQLIELWLQLSKEEDGEFKDIQMKNYHQMVTSFLDFETAVIDSLKRDDFESYLSKYEDAERVAEFIKEDGQLMVDRELSYYQPIYNDIINYSEKINKLGIALFIVTTLLSIVFAFWMSQSISIPISRLVDKAKQISKGNLDIETEDVTKTNDEIGILGKAFHQMLKDLKHYISQHIQALENNRIVKELELKALQSQINPHFLFNTLNIISQLAYIEGAEKTSDLTVTTSNLIRYNLRKLDQPVTLKDEVEHIKEYFMIQKARFQDRVSYEYDIEERVLDQIIPSLTLQPILENAFVHGIEEKEQGGRITISMKEVDSIIQIQLSDNGNGMDENIRYKLLNFLTEEHSTSLSPTKSSTGLGTINVFKRLHLFYGEETKIEIESQPGIGTSVIFKLPKLQQMSIS</sequence>
<evidence type="ECO:0000256" key="7">
    <source>
        <dbReference type="ARBA" id="ARBA00022741"/>
    </source>
</evidence>
<reference evidence="15 16" key="1">
    <citation type="submission" date="2021-03" db="EMBL/GenBank/DDBJ databases">
        <title>Whole genome sequence of Metabacillus bambusae BG109.</title>
        <authorList>
            <person name="Jeong J.W."/>
        </authorList>
    </citation>
    <scope>NUCLEOTIDE SEQUENCE [LARGE SCALE GENOMIC DNA]</scope>
    <source>
        <strain evidence="15 16">BG109</strain>
    </source>
</reference>
<evidence type="ECO:0000256" key="6">
    <source>
        <dbReference type="ARBA" id="ARBA00022679"/>
    </source>
</evidence>
<keyword evidence="6" id="KW-0808">Transferase</keyword>
<evidence type="ECO:0000256" key="8">
    <source>
        <dbReference type="ARBA" id="ARBA00022777"/>
    </source>
</evidence>
<dbReference type="Proteomes" id="UP000663981">
    <property type="component" value="Unassembled WGS sequence"/>
</dbReference>
<feature type="domain" description="Histidine kinase" evidence="13">
    <location>
        <begin position="366"/>
        <end position="477"/>
    </location>
</feature>
<dbReference type="Pfam" id="PF06580">
    <property type="entry name" value="His_kinase"/>
    <property type="match status" value="1"/>
</dbReference>
<dbReference type="PRINTS" id="PR00344">
    <property type="entry name" value="BCTRLSENSOR"/>
</dbReference>
<keyword evidence="5" id="KW-0597">Phosphoprotein</keyword>
<comment type="catalytic activity">
    <reaction evidence="1">
        <text>ATP + protein L-histidine = ADP + protein N-phospho-L-histidine.</text>
        <dbReference type="EC" id="2.7.13.3"/>
    </reaction>
</comment>
<keyword evidence="16" id="KW-1185">Reference proteome</keyword>
<dbReference type="SUPFAM" id="SSF158472">
    <property type="entry name" value="HAMP domain-like"/>
    <property type="match status" value="1"/>
</dbReference>
<name>A0ABS3MYK4_9BACI</name>
<dbReference type="PANTHER" id="PTHR34220:SF7">
    <property type="entry name" value="SENSOR HISTIDINE KINASE YPDA"/>
    <property type="match status" value="1"/>
</dbReference>
<dbReference type="InterPro" id="IPR036890">
    <property type="entry name" value="HATPase_C_sf"/>
</dbReference>
<evidence type="ECO:0000259" key="14">
    <source>
        <dbReference type="PROSITE" id="PS50885"/>
    </source>
</evidence>